<reference evidence="1" key="1">
    <citation type="submission" date="2021-01" db="EMBL/GenBank/DDBJ databases">
        <authorList>
            <person name="Corre E."/>
            <person name="Pelletier E."/>
            <person name="Niang G."/>
            <person name="Scheremetjew M."/>
            <person name="Finn R."/>
            <person name="Kale V."/>
            <person name="Holt S."/>
            <person name="Cochrane G."/>
            <person name="Meng A."/>
            <person name="Brown T."/>
            <person name="Cohen L."/>
        </authorList>
    </citation>
    <scope>NUCLEOTIDE SEQUENCE</scope>
    <source>
        <strain evidence="1">CCMP325</strain>
    </source>
</reference>
<sequence>MVMRSWLKRKSSDLLQLRFSSSPLASVVQVDRDGAMITSLHRLYSQAIGLQVILADKVKQWAAQSRGYLVVEEEDGRKAFITWEEASALREASAHPYLLSIIPVKAVDRTIEKVSRSYGGDVCRILDICRARIVFDDIEGVSRCLLAMQNDGQVEILRLKGRMTQEEVAFCDDSNLDSFGRRDLILNVCIKNEETLCLGIENHIAEVQLQVVTLAALQTSEAHERYVAVRNMRRE</sequence>
<accession>A0A7S0ELT7</accession>
<gene>
    <name evidence="1" type="ORF">HPHI1048_LOCUS13029</name>
</gene>
<dbReference type="AlphaFoldDB" id="A0A7S0ELT7"/>
<name>A0A7S0ELT7_9CRYP</name>
<protein>
    <submittedName>
        <fullName evidence="1">Uncharacterized protein</fullName>
    </submittedName>
</protein>
<proteinExistence type="predicted"/>
<evidence type="ECO:0000313" key="1">
    <source>
        <dbReference type="EMBL" id="CAD8488815.1"/>
    </source>
</evidence>
<dbReference type="EMBL" id="HBEO01019231">
    <property type="protein sequence ID" value="CAD8488815.1"/>
    <property type="molecule type" value="Transcribed_RNA"/>
</dbReference>
<organism evidence="1">
    <name type="scientific">Hanusia phi</name>
    <dbReference type="NCBI Taxonomy" id="3032"/>
    <lineage>
        <taxon>Eukaryota</taxon>
        <taxon>Cryptophyceae</taxon>
        <taxon>Pyrenomonadales</taxon>
        <taxon>Geminigeraceae</taxon>
        <taxon>Hanusia</taxon>
    </lineage>
</organism>